<organism evidence="1 2">
    <name type="scientific">Rhodovarius crocodyli</name>
    <dbReference type="NCBI Taxonomy" id="1979269"/>
    <lineage>
        <taxon>Bacteria</taxon>
        <taxon>Pseudomonadati</taxon>
        <taxon>Pseudomonadota</taxon>
        <taxon>Alphaproteobacteria</taxon>
        <taxon>Acetobacterales</taxon>
        <taxon>Roseomonadaceae</taxon>
        <taxon>Rhodovarius</taxon>
    </lineage>
</organism>
<evidence type="ECO:0008006" key="3">
    <source>
        <dbReference type="Google" id="ProtNLM"/>
    </source>
</evidence>
<reference evidence="1 2" key="1">
    <citation type="submission" date="2019-01" db="EMBL/GenBank/DDBJ databases">
        <authorList>
            <person name="Chen W.-M."/>
        </authorList>
    </citation>
    <scope>NUCLEOTIDE SEQUENCE [LARGE SCALE GENOMIC DNA]</scope>
    <source>
        <strain evidence="1 2">CCP-6</strain>
    </source>
</reference>
<evidence type="ECO:0000313" key="2">
    <source>
        <dbReference type="Proteomes" id="UP000282957"/>
    </source>
</evidence>
<dbReference type="RefSeq" id="WP_127789978.1">
    <property type="nucleotide sequence ID" value="NZ_SACL01000012.1"/>
</dbReference>
<keyword evidence="2" id="KW-1185">Reference proteome</keyword>
<dbReference type="EMBL" id="SACL01000012">
    <property type="protein sequence ID" value="RVT90711.1"/>
    <property type="molecule type" value="Genomic_DNA"/>
</dbReference>
<protein>
    <recommendedName>
        <fullName evidence="3">DUF2190 family protein</fullName>
    </recommendedName>
</protein>
<accession>A0A437LZ63</accession>
<dbReference type="Proteomes" id="UP000282957">
    <property type="component" value="Unassembled WGS sequence"/>
</dbReference>
<gene>
    <name evidence="1" type="ORF">EOD42_23200</name>
</gene>
<comment type="caution">
    <text evidence="1">The sequence shown here is derived from an EMBL/GenBank/DDBJ whole genome shotgun (WGS) entry which is preliminary data.</text>
</comment>
<evidence type="ECO:0000313" key="1">
    <source>
        <dbReference type="EMBL" id="RVT90711.1"/>
    </source>
</evidence>
<proteinExistence type="predicted"/>
<name>A0A437LZ63_9PROT</name>
<dbReference type="AlphaFoldDB" id="A0A437LZ63"/>
<sequence length="108" mass="10991">MTKPLSLSGRAKTYTVGATAQVSDLPNTPGTNGTILIALNLGDTIVYRQYGDSALVSGDVTATGEDRSGAILPGSGEIITVPGTWTKVALVSPDGTGLIQFQRAEGGL</sequence>